<gene>
    <name evidence="2" type="ORF">Prudu_020480</name>
</gene>
<keyword evidence="1" id="KW-0812">Transmembrane</keyword>
<keyword evidence="1" id="KW-1133">Transmembrane helix</keyword>
<evidence type="ECO:0000313" key="2">
    <source>
        <dbReference type="EMBL" id="BBH08324.1"/>
    </source>
</evidence>
<dbReference type="AlphaFoldDB" id="A0A4Y1RVC5"/>
<dbReference type="Pfam" id="PF06376">
    <property type="entry name" value="AGP"/>
    <property type="match status" value="1"/>
</dbReference>
<dbReference type="InterPro" id="IPR009424">
    <property type="entry name" value="AGP16/20/22/41"/>
</dbReference>
<protein>
    <submittedName>
        <fullName evidence="2">Arabinogalactan protein 20</fullName>
    </submittedName>
</protein>
<name>A0A4Y1RVC5_PRUDU</name>
<dbReference type="PANTHER" id="PTHR33374">
    <property type="entry name" value="ARABINOGALACTAN PROTEIN 20"/>
    <property type="match status" value="1"/>
</dbReference>
<organism evidence="2">
    <name type="scientific">Prunus dulcis</name>
    <name type="common">Almond</name>
    <name type="synonym">Amygdalus dulcis</name>
    <dbReference type="NCBI Taxonomy" id="3755"/>
    <lineage>
        <taxon>Eukaryota</taxon>
        <taxon>Viridiplantae</taxon>
        <taxon>Streptophyta</taxon>
        <taxon>Embryophyta</taxon>
        <taxon>Tracheophyta</taxon>
        <taxon>Spermatophyta</taxon>
        <taxon>Magnoliopsida</taxon>
        <taxon>eudicotyledons</taxon>
        <taxon>Gunneridae</taxon>
        <taxon>Pentapetalae</taxon>
        <taxon>rosids</taxon>
        <taxon>fabids</taxon>
        <taxon>Rosales</taxon>
        <taxon>Rosaceae</taxon>
        <taxon>Amygdaloideae</taxon>
        <taxon>Amygdaleae</taxon>
        <taxon>Prunus</taxon>
    </lineage>
</organism>
<accession>A0A4Y1RVC5</accession>
<dbReference type="EMBL" id="AP019303">
    <property type="protein sequence ID" value="BBH08324.1"/>
    <property type="molecule type" value="Genomic_DNA"/>
</dbReference>
<feature type="transmembrane region" description="Helical" evidence="1">
    <location>
        <begin position="26"/>
        <end position="44"/>
    </location>
</feature>
<evidence type="ECO:0000256" key="1">
    <source>
        <dbReference type="SAM" id="Phobius"/>
    </source>
</evidence>
<proteinExistence type="predicted"/>
<sequence length="81" mass="8784">MNSPRPTVVLGFWVGRIKMEMLKVQFFVMAICALVISLLLPSINAQTLAPTPAPTSDGVAVDQGIAYVLMVLALLLTYIIH</sequence>
<feature type="transmembrane region" description="Helical" evidence="1">
    <location>
        <begin position="64"/>
        <end position="80"/>
    </location>
</feature>
<keyword evidence="1" id="KW-0472">Membrane</keyword>
<reference evidence="2" key="1">
    <citation type="journal article" date="2019" name="Science">
        <title>Mutation of a bHLH transcription factor allowed almond domestication.</title>
        <authorList>
            <person name="Sanchez-Perez R."/>
            <person name="Pavan S."/>
            <person name="Mazzeo R."/>
            <person name="Moldovan C."/>
            <person name="Aiese Cigliano R."/>
            <person name="Del Cueto J."/>
            <person name="Ricciardi F."/>
            <person name="Lotti C."/>
            <person name="Ricciardi L."/>
            <person name="Dicenta F."/>
            <person name="Lopez-Marques R.L."/>
            <person name="Lindberg Moller B."/>
        </authorList>
    </citation>
    <scope>NUCLEOTIDE SEQUENCE</scope>
</reference>